<feature type="transmembrane region" description="Helical" evidence="5">
    <location>
        <begin position="246"/>
        <end position="269"/>
    </location>
</feature>
<evidence type="ECO:0000256" key="3">
    <source>
        <dbReference type="ARBA" id="ARBA00022989"/>
    </source>
</evidence>
<evidence type="ECO:0000256" key="2">
    <source>
        <dbReference type="ARBA" id="ARBA00022692"/>
    </source>
</evidence>
<dbReference type="AlphaFoldDB" id="A0A3Q0KQ60"/>
<dbReference type="Pfam" id="PF00335">
    <property type="entry name" value="Tetraspanin"/>
    <property type="match status" value="1"/>
</dbReference>
<protein>
    <submittedName>
        <fullName evidence="7">Tetraspanin</fullName>
    </submittedName>
</protein>
<keyword evidence="2 5" id="KW-0812">Transmembrane</keyword>
<keyword evidence="6" id="KW-1185">Reference proteome</keyword>
<feature type="transmembrane region" description="Helical" evidence="5">
    <location>
        <begin position="12"/>
        <end position="34"/>
    </location>
</feature>
<feature type="transmembrane region" description="Helical" evidence="5">
    <location>
        <begin position="74"/>
        <end position="95"/>
    </location>
</feature>
<dbReference type="GO" id="GO:0005886">
    <property type="term" value="C:plasma membrane"/>
    <property type="evidence" value="ECO:0007669"/>
    <property type="project" value="TreeGrafter"/>
</dbReference>
<accession>A0A3Q0KQ60</accession>
<proteinExistence type="predicted"/>
<dbReference type="PANTHER" id="PTHR19282">
    <property type="entry name" value="TETRASPANIN"/>
    <property type="match status" value="1"/>
</dbReference>
<dbReference type="InterPro" id="IPR018499">
    <property type="entry name" value="Tetraspanin/Peripherin"/>
</dbReference>
<dbReference type="InParanoid" id="A0A3Q0KQ60"/>
<evidence type="ECO:0000256" key="4">
    <source>
        <dbReference type="ARBA" id="ARBA00023136"/>
    </source>
</evidence>
<organism evidence="6 7">
    <name type="scientific">Schistosoma mansoni</name>
    <name type="common">Blood fluke</name>
    <dbReference type="NCBI Taxonomy" id="6183"/>
    <lineage>
        <taxon>Eukaryota</taxon>
        <taxon>Metazoa</taxon>
        <taxon>Spiralia</taxon>
        <taxon>Lophotrochozoa</taxon>
        <taxon>Platyhelminthes</taxon>
        <taxon>Trematoda</taxon>
        <taxon>Digenea</taxon>
        <taxon>Strigeidida</taxon>
        <taxon>Schistosomatoidea</taxon>
        <taxon>Schistosomatidae</taxon>
        <taxon>Schistosoma</taxon>
    </lineage>
</organism>
<name>A0A3Q0KQ60_SCHMA</name>
<dbReference type="Gene3D" id="1.10.1450.10">
    <property type="entry name" value="Tetraspanin"/>
    <property type="match status" value="1"/>
</dbReference>
<evidence type="ECO:0000313" key="7">
    <source>
        <dbReference type="WBParaSite" id="Smp_152990.1"/>
    </source>
</evidence>
<keyword evidence="3 5" id="KW-1133">Transmembrane helix</keyword>
<dbReference type="Proteomes" id="UP000008854">
    <property type="component" value="Unassembled WGS sequence"/>
</dbReference>
<comment type="subcellular location">
    <subcellularLocation>
        <location evidence="1">Membrane</location>
        <topology evidence="1">Multi-pass membrane protein</topology>
    </subcellularLocation>
</comment>
<reference evidence="6" key="1">
    <citation type="journal article" date="2012" name="PLoS Negl. Trop. Dis.">
        <title>A systematically improved high quality genome and transcriptome of the human blood fluke Schistosoma mansoni.</title>
        <authorList>
            <person name="Protasio A.V."/>
            <person name="Tsai I.J."/>
            <person name="Babbage A."/>
            <person name="Nichol S."/>
            <person name="Hunt M."/>
            <person name="Aslett M.A."/>
            <person name="De Silva N."/>
            <person name="Velarde G.S."/>
            <person name="Anderson T.J."/>
            <person name="Clark R.C."/>
            <person name="Davidson C."/>
            <person name="Dillon G.P."/>
            <person name="Holroyd N.E."/>
            <person name="LoVerde P.T."/>
            <person name="Lloyd C."/>
            <person name="McQuillan J."/>
            <person name="Oliveira G."/>
            <person name="Otto T.D."/>
            <person name="Parker-Manuel S.J."/>
            <person name="Quail M.A."/>
            <person name="Wilson R.A."/>
            <person name="Zerlotini A."/>
            <person name="Dunne D.W."/>
            <person name="Berriman M."/>
        </authorList>
    </citation>
    <scope>NUCLEOTIDE SEQUENCE [LARGE SCALE GENOMIC DNA]</scope>
    <source>
        <strain evidence="6">Puerto Rican</strain>
    </source>
</reference>
<sequence>MSYICVLRCILVLVNIIIGLIAGAITVIGGIYIWGEKSLHNTLHTFIVDGISTLTIKKGITKLFFNVFEEIQPLGVYIFVSGLIIFIICLLGVIGTCFKSRLVIYIYLTFHVLVLIPEIVIIIVYFCRSDIVTTFSRNIFNSSIHRYIGYDSPDIHSYALNHIMIQLQCCGINNGSDFSHVKMTKRNIMYKGEPYEFQYPISCCKMDRNQEITNNGCPDEFTLENSNIHVGCWPKIESYIIMYGNITAYILCGAVGLQILFILFALTIIRTGRKIKPI</sequence>
<evidence type="ECO:0000256" key="5">
    <source>
        <dbReference type="SAM" id="Phobius"/>
    </source>
</evidence>
<reference evidence="7" key="2">
    <citation type="submission" date="2018-12" db="UniProtKB">
        <authorList>
            <consortium name="WormBaseParasite"/>
        </authorList>
    </citation>
    <scope>IDENTIFICATION</scope>
    <source>
        <strain evidence="7">Puerto Rican</strain>
    </source>
</reference>
<dbReference type="InterPro" id="IPR008952">
    <property type="entry name" value="Tetraspanin_EC2_sf"/>
</dbReference>
<dbReference type="SUPFAM" id="SSF48652">
    <property type="entry name" value="Tetraspanin"/>
    <property type="match status" value="1"/>
</dbReference>
<evidence type="ECO:0000313" key="6">
    <source>
        <dbReference type="Proteomes" id="UP000008854"/>
    </source>
</evidence>
<evidence type="ECO:0000256" key="1">
    <source>
        <dbReference type="ARBA" id="ARBA00004141"/>
    </source>
</evidence>
<dbReference type="WBParaSite" id="Smp_152990.1">
    <property type="protein sequence ID" value="Smp_152990.1"/>
    <property type="gene ID" value="Smp_152990"/>
</dbReference>
<dbReference type="CDD" id="cd03156">
    <property type="entry name" value="uroplakin_I_like_LEL"/>
    <property type="match status" value="1"/>
</dbReference>
<dbReference type="PANTHER" id="PTHR19282:SF544">
    <property type="entry name" value="TETRASPANIN"/>
    <property type="match status" value="1"/>
</dbReference>
<feature type="transmembrane region" description="Helical" evidence="5">
    <location>
        <begin position="102"/>
        <end position="126"/>
    </location>
</feature>
<keyword evidence="4 5" id="KW-0472">Membrane</keyword>